<dbReference type="Gene3D" id="1.20.1600.10">
    <property type="entry name" value="Outer membrane efflux proteins (OEP)"/>
    <property type="match status" value="1"/>
</dbReference>
<evidence type="ECO:0000256" key="3">
    <source>
        <dbReference type="SAM" id="MobiDB-lite"/>
    </source>
</evidence>
<keyword evidence="2" id="KW-0564">Palmitate</keyword>
<dbReference type="PANTHER" id="PTHR30203:SF33">
    <property type="entry name" value="BLR4455 PROTEIN"/>
    <property type="match status" value="1"/>
</dbReference>
<dbReference type="InterPro" id="IPR010131">
    <property type="entry name" value="MdtP/NodT-like"/>
</dbReference>
<dbReference type="GO" id="GO:0005886">
    <property type="term" value="C:plasma membrane"/>
    <property type="evidence" value="ECO:0007669"/>
    <property type="project" value="UniProtKB-SubCell"/>
</dbReference>
<feature type="compositionally biased region" description="Polar residues" evidence="3">
    <location>
        <begin position="109"/>
        <end position="118"/>
    </location>
</feature>
<evidence type="ECO:0000313" key="4">
    <source>
        <dbReference type="EMBL" id="AGU47812.1"/>
    </source>
</evidence>
<name>T1X4I2_VARPD</name>
<feature type="chain" id="PRO_5001443487" evidence="2">
    <location>
        <begin position="31"/>
        <end position="492"/>
    </location>
</feature>
<evidence type="ECO:0000313" key="5">
    <source>
        <dbReference type="Proteomes" id="UP000016223"/>
    </source>
</evidence>
<dbReference type="EMBL" id="CP003911">
    <property type="protein sequence ID" value="AGU47812.1"/>
    <property type="molecule type" value="Genomic_DNA"/>
</dbReference>
<proteinExistence type="inferred from homology"/>
<comment type="similarity">
    <text evidence="1 2">Belongs to the outer membrane factor (OMF) (TC 1.B.17) family.</text>
</comment>
<dbReference type="InterPro" id="IPR003423">
    <property type="entry name" value="OMP_efflux"/>
</dbReference>
<accession>T1X4I2</accession>
<feature type="region of interest" description="Disordered" evidence="3">
    <location>
        <begin position="107"/>
        <end position="133"/>
    </location>
</feature>
<comment type="subcellular location">
    <subcellularLocation>
        <location evidence="2">Cell membrane</location>
        <topology evidence="2">Lipid-anchor</topology>
    </subcellularLocation>
</comment>
<keyword evidence="2" id="KW-1134">Transmembrane beta strand</keyword>
<dbReference type="PROSITE" id="PS51257">
    <property type="entry name" value="PROKAR_LIPOPROTEIN"/>
    <property type="match status" value="1"/>
</dbReference>
<dbReference type="AlphaFoldDB" id="T1X4I2"/>
<keyword evidence="2" id="KW-0812">Transmembrane</keyword>
<sequence>MRSAKPRFTASLLIPLLAALAGCSTQSPYAADAISAPAAWSAMQQEGLSTATANTQWWRQLNDPAIDALTGAALADSPTLAQAMSRVDEARAQLGVSSAQRLPTLGINAGSTRGRSLNTDSSDGSTRTTTATSVGIGPSWELDLFGRIRNSVEASERKLDARDADARAAHLSLTSQIASQVLALRACEFSSMVLAEDIDSREKTLQLTRRRVTTGFVAPIEEARAISGLATARTSLAARRQECARSANALVALSGQPLDTVRALVFVPLSASLPAAISRDTRFGIDSVMPVAPRARLSLPAEVLAAHPSVVSAEREVAAAWAEIGVARAERLPRLDLSAALSGQWLHAAGTTLDYTAWSAGPALVGSLFDGGRGAANVAATEARYRGAVAALRIAVRSAAQEIEDALAAVASSDERRLTTHEAVVAARLVLEATEARWRAGAVSLFELEDARRQFAAAQDSAIAAAQDSGQAWISLVRASGNAATTEPPLSS</sequence>
<dbReference type="KEGG" id="vpd:VAPA_1c06820"/>
<feature type="compositionally biased region" description="Low complexity" evidence="3">
    <location>
        <begin position="119"/>
        <end position="133"/>
    </location>
</feature>
<dbReference type="OrthoDB" id="9770517at2"/>
<organism evidence="4 5">
    <name type="scientific">Variovorax paradoxus B4</name>
    <dbReference type="NCBI Taxonomy" id="1246301"/>
    <lineage>
        <taxon>Bacteria</taxon>
        <taxon>Pseudomonadati</taxon>
        <taxon>Pseudomonadota</taxon>
        <taxon>Betaproteobacteria</taxon>
        <taxon>Burkholderiales</taxon>
        <taxon>Comamonadaceae</taxon>
        <taxon>Variovorax</taxon>
    </lineage>
</organism>
<dbReference type="HOGENOM" id="CLU_012817_13_0_4"/>
<dbReference type="NCBIfam" id="TIGR01845">
    <property type="entry name" value="outer_NodT"/>
    <property type="match status" value="1"/>
</dbReference>
<dbReference type="GO" id="GO:0015562">
    <property type="term" value="F:efflux transmembrane transporter activity"/>
    <property type="evidence" value="ECO:0007669"/>
    <property type="project" value="InterPro"/>
</dbReference>
<feature type="signal peptide" evidence="2">
    <location>
        <begin position="1"/>
        <end position="30"/>
    </location>
</feature>
<dbReference type="Pfam" id="PF02321">
    <property type="entry name" value="OEP"/>
    <property type="match status" value="2"/>
</dbReference>
<gene>
    <name evidence="4" type="ORF">VAPA_1c06820</name>
</gene>
<dbReference type="Proteomes" id="UP000016223">
    <property type="component" value="Chromosome 1"/>
</dbReference>
<dbReference type="PANTHER" id="PTHR30203">
    <property type="entry name" value="OUTER MEMBRANE CATION EFFLUX PROTEIN"/>
    <property type="match status" value="1"/>
</dbReference>
<keyword evidence="2" id="KW-0732">Signal</keyword>
<keyword evidence="2 4" id="KW-0449">Lipoprotein</keyword>
<dbReference type="SUPFAM" id="SSF56954">
    <property type="entry name" value="Outer membrane efflux proteins (OEP)"/>
    <property type="match status" value="1"/>
</dbReference>
<reference evidence="4 5" key="1">
    <citation type="submission" date="2012-10" db="EMBL/GenBank/DDBJ databases">
        <title>Genome sequence of Variovorax paradoxus B4.</title>
        <authorList>
            <person name="Schuldes J."/>
            <person name="Brandt U."/>
            <person name="Hiessl S."/>
            <person name="Wuebbeler J.H."/>
            <person name="Thuermer A."/>
            <person name="Steinbuechel A."/>
            <person name="Daniel R."/>
        </authorList>
    </citation>
    <scope>NUCLEOTIDE SEQUENCE [LARGE SCALE GENOMIC DNA]</scope>
    <source>
        <strain evidence="4 5">B4</strain>
    </source>
</reference>
<evidence type="ECO:0000256" key="1">
    <source>
        <dbReference type="ARBA" id="ARBA00007613"/>
    </source>
</evidence>
<dbReference type="Gene3D" id="2.20.200.10">
    <property type="entry name" value="Outer membrane efflux proteins (OEP)"/>
    <property type="match status" value="1"/>
</dbReference>
<dbReference type="PATRIC" id="fig|1246301.3.peg.701"/>
<protein>
    <submittedName>
        <fullName evidence="4">Putative efflux transporter, outer membrane factor (OMF) lipoprotein, NodT family</fullName>
    </submittedName>
</protein>
<evidence type="ECO:0000256" key="2">
    <source>
        <dbReference type="RuleBase" id="RU362097"/>
    </source>
</evidence>
<keyword evidence="2" id="KW-0472">Membrane</keyword>